<name>A0ABQ5U528_9PROT</name>
<evidence type="ECO:0000313" key="1">
    <source>
        <dbReference type="EMBL" id="GLQ06501.1"/>
    </source>
</evidence>
<dbReference type="InterPro" id="IPR007709">
    <property type="entry name" value="N-FG_amidohydro"/>
</dbReference>
<dbReference type="RefSeq" id="WP_169560612.1">
    <property type="nucleotide sequence ID" value="NZ_BSNF01000006.1"/>
</dbReference>
<reference evidence="1" key="2">
    <citation type="submission" date="2023-01" db="EMBL/GenBank/DDBJ databases">
        <title>Draft genome sequence of Sneathiella chinensis strain NBRC 103408.</title>
        <authorList>
            <person name="Sun Q."/>
            <person name="Mori K."/>
        </authorList>
    </citation>
    <scope>NUCLEOTIDE SEQUENCE</scope>
    <source>
        <strain evidence="1">NBRC 103408</strain>
    </source>
</reference>
<gene>
    <name evidence="1" type="ORF">GCM10007924_17220</name>
</gene>
<dbReference type="InterPro" id="IPR011227">
    <property type="entry name" value="UCP029730"/>
</dbReference>
<dbReference type="SUPFAM" id="SSF53187">
    <property type="entry name" value="Zn-dependent exopeptidases"/>
    <property type="match status" value="1"/>
</dbReference>
<dbReference type="Pfam" id="PF05013">
    <property type="entry name" value="FGase"/>
    <property type="match status" value="1"/>
</dbReference>
<dbReference type="EMBL" id="BSNF01000006">
    <property type="protein sequence ID" value="GLQ06501.1"/>
    <property type="molecule type" value="Genomic_DNA"/>
</dbReference>
<proteinExistence type="predicted"/>
<accession>A0ABQ5U528</accession>
<dbReference type="Proteomes" id="UP001161409">
    <property type="component" value="Unassembled WGS sequence"/>
</dbReference>
<evidence type="ECO:0000313" key="2">
    <source>
        <dbReference type="Proteomes" id="UP001161409"/>
    </source>
</evidence>
<reference evidence="1" key="1">
    <citation type="journal article" date="2014" name="Int. J. Syst. Evol. Microbiol.">
        <title>Complete genome of a new Firmicutes species belonging to the dominant human colonic microbiota ('Ruminococcus bicirculans') reveals two chromosomes and a selective capacity to utilize plant glucans.</title>
        <authorList>
            <consortium name="NISC Comparative Sequencing Program"/>
            <person name="Wegmann U."/>
            <person name="Louis P."/>
            <person name="Goesmann A."/>
            <person name="Henrissat B."/>
            <person name="Duncan S.H."/>
            <person name="Flint H.J."/>
        </authorList>
    </citation>
    <scope>NUCLEOTIDE SEQUENCE</scope>
    <source>
        <strain evidence="1">NBRC 103408</strain>
    </source>
</reference>
<sequence length="250" mass="28033">MFKAFHIQNETSTSPVFLIADHASNAIPEDYGTLGIEDPVALRRHVAWDIGIEDVTRRLADHLQATAIYSTFSRLLIDANRYPDDPASTPVISDGVSVPANVDMTKAERKKRVDTYFTPYHDQVSRLLAEKRAQHALPLVFSMHSFTPVMNDFERPWHVGVLWDQDDRIAAPLLEILGKNPALVVGDNEPYSAREPLGYTMNVHGTELKVPHVVIEIRQDLIDTHHGAEQWAGLMADAIRQVQKRLEGAA</sequence>
<comment type="caution">
    <text evidence="1">The sequence shown here is derived from an EMBL/GenBank/DDBJ whole genome shotgun (WGS) entry which is preliminary data.</text>
</comment>
<protein>
    <submittedName>
        <fullName evidence="1">N-formylglutamate amidohydrolase</fullName>
    </submittedName>
</protein>
<dbReference type="Gene3D" id="3.40.630.40">
    <property type="entry name" value="Zn-dependent exopeptidases"/>
    <property type="match status" value="1"/>
</dbReference>
<keyword evidence="2" id="KW-1185">Reference proteome</keyword>
<dbReference type="PIRSF" id="PIRSF029730">
    <property type="entry name" value="UCP029730"/>
    <property type="match status" value="1"/>
</dbReference>
<organism evidence="1 2">
    <name type="scientific">Sneathiella chinensis</name>
    <dbReference type="NCBI Taxonomy" id="349750"/>
    <lineage>
        <taxon>Bacteria</taxon>
        <taxon>Pseudomonadati</taxon>
        <taxon>Pseudomonadota</taxon>
        <taxon>Alphaproteobacteria</taxon>
        <taxon>Sneathiellales</taxon>
        <taxon>Sneathiellaceae</taxon>
        <taxon>Sneathiella</taxon>
    </lineage>
</organism>